<proteinExistence type="predicted"/>
<evidence type="ECO:0000313" key="3">
    <source>
        <dbReference type="Proteomes" id="UP001194580"/>
    </source>
</evidence>
<name>A0AAD4D0V4_9FUNG</name>
<sequence length="88" mass="9309">MTSLPNSLGPMLPAFLEPIQDPAIGANGDIIAQRVGFMAIFDTGKTVVTLGSATTKQLRRLLSPLPVPNPDPPPNPLSFRLKSGSKTQ</sequence>
<protein>
    <submittedName>
        <fullName evidence="2">Uncharacterized protein</fullName>
    </submittedName>
</protein>
<keyword evidence="3" id="KW-1185">Reference proteome</keyword>
<feature type="region of interest" description="Disordered" evidence="1">
    <location>
        <begin position="62"/>
        <end position="88"/>
    </location>
</feature>
<evidence type="ECO:0000256" key="1">
    <source>
        <dbReference type="SAM" id="MobiDB-lite"/>
    </source>
</evidence>
<organism evidence="2 3">
    <name type="scientific">Linnemannia exigua</name>
    <dbReference type="NCBI Taxonomy" id="604196"/>
    <lineage>
        <taxon>Eukaryota</taxon>
        <taxon>Fungi</taxon>
        <taxon>Fungi incertae sedis</taxon>
        <taxon>Mucoromycota</taxon>
        <taxon>Mortierellomycotina</taxon>
        <taxon>Mortierellomycetes</taxon>
        <taxon>Mortierellales</taxon>
        <taxon>Mortierellaceae</taxon>
        <taxon>Linnemannia</taxon>
    </lineage>
</organism>
<comment type="caution">
    <text evidence="2">The sequence shown here is derived from an EMBL/GenBank/DDBJ whole genome shotgun (WGS) entry which is preliminary data.</text>
</comment>
<evidence type="ECO:0000313" key="2">
    <source>
        <dbReference type="EMBL" id="KAG0252629.1"/>
    </source>
</evidence>
<gene>
    <name evidence="2" type="ORF">BGZ95_006571</name>
</gene>
<dbReference type="AlphaFoldDB" id="A0AAD4D0V4"/>
<dbReference type="EMBL" id="JAAAIL010003067">
    <property type="protein sequence ID" value="KAG0252629.1"/>
    <property type="molecule type" value="Genomic_DNA"/>
</dbReference>
<reference evidence="2" key="1">
    <citation type="journal article" date="2020" name="Fungal Divers.">
        <title>Resolving the Mortierellaceae phylogeny through synthesis of multi-gene phylogenetics and phylogenomics.</title>
        <authorList>
            <person name="Vandepol N."/>
            <person name="Liber J."/>
            <person name="Desiro A."/>
            <person name="Na H."/>
            <person name="Kennedy M."/>
            <person name="Barry K."/>
            <person name="Grigoriev I.V."/>
            <person name="Miller A.N."/>
            <person name="O'Donnell K."/>
            <person name="Stajich J.E."/>
            <person name="Bonito G."/>
        </authorList>
    </citation>
    <scope>NUCLEOTIDE SEQUENCE</scope>
    <source>
        <strain evidence="2">NRRL 28262</strain>
    </source>
</reference>
<feature type="compositionally biased region" description="Pro residues" evidence="1">
    <location>
        <begin position="65"/>
        <end position="76"/>
    </location>
</feature>
<dbReference type="Proteomes" id="UP001194580">
    <property type="component" value="Unassembled WGS sequence"/>
</dbReference>
<accession>A0AAD4D0V4</accession>